<dbReference type="Pfam" id="PF08338">
    <property type="entry name" value="DUF1731"/>
    <property type="match status" value="1"/>
</dbReference>
<dbReference type="InterPro" id="IPR036291">
    <property type="entry name" value="NAD(P)-bd_dom_sf"/>
</dbReference>
<dbReference type="InterPro" id="IPR010099">
    <property type="entry name" value="SDR39U1"/>
</dbReference>
<evidence type="ECO:0000313" key="4">
    <source>
        <dbReference type="EMBL" id="ACL67045.1"/>
    </source>
</evidence>
<organism evidence="4 5">
    <name type="scientific">Anaeromyxobacter dehalogenans (strain ATCC BAA-258 / DSM 21875 / 2CP-1)</name>
    <dbReference type="NCBI Taxonomy" id="455488"/>
    <lineage>
        <taxon>Bacteria</taxon>
        <taxon>Pseudomonadati</taxon>
        <taxon>Myxococcota</taxon>
        <taxon>Myxococcia</taxon>
        <taxon>Myxococcales</taxon>
        <taxon>Cystobacterineae</taxon>
        <taxon>Anaeromyxobacteraceae</taxon>
        <taxon>Anaeromyxobacter</taxon>
    </lineage>
</organism>
<comment type="similarity">
    <text evidence="1">Belongs to the NAD(P)-dependent epimerase/dehydratase family. SDR39U1 subfamily.</text>
</comment>
<dbReference type="NCBIfam" id="TIGR01777">
    <property type="entry name" value="yfcH"/>
    <property type="match status" value="1"/>
</dbReference>
<dbReference type="SUPFAM" id="SSF51735">
    <property type="entry name" value="NAD(P)-binding Rossmann-fold domains"/>
    <property type="match status" value="1"/>
</dbReference>
<gene>
    <name evidence="4" type="ordered locus">A2cp1_3719</name>
</gene>
<sequence>MHVFLTGATGLIGRPVAAALLARGHAVTALTRSAARAGLPPAVRVVEGDPSAPGDWEEVLAGCDACVHLAGEPVEGRWTAAKKRRIRDSRVRSTERIAAVFRAGGPRVLVSGSAVGFYGARGDQVLDEGAGPGEGFLAEVSQAWEAAARPAEARARVVWLRTGIVLAREGGALPRLVQPFRLLAGGPLGRGDFWQPWIHLDDEVGLALLALEDARAAGPLNAAAPAPARNRDLAQAVGRVLHRPALLRTPELAIRLAVGEMAEVVLASQRVVPRRALELGYRFRFPDLDAALADLLAR</sequence>
<dbReference type="Proteomes" id="UP000007089">
    <property type="component" value="Chromosome"/>
</dbReference>
<feature type="domain" description="NAD-dependent epimerase/dehydratase" evidence="2">
    <location>
        <begin position="3"/>
        <end position="216"/>
    </location>
</feature>
<dbReference type="AlphaFoldDB" id="B8J6S3"/>
<dbReference type="EMBL" id="CP001359">
    <property type="protein sequence ID" value="ACL67045.1"/>
    <property type="molecule type" value="Genomic_DNA"/>
</dbReference>
<dbReference type="HOGENOM" id="CLU_047373_0_3_7"/>
<name>B8J6S3_ANAD2</name>
<keyword evidence="5" id="KW-1185">Reference proteome</keyword>
<evidence type="ECO:0000256" key="1">
    <source>
        <dbReference type="ARBA" id="ARBA00009353"/>
    </source>
</evidence>
<dbReference type="PANTHER" id="PTHR11092:SF0">
    <property type="entry name" value="EPIMERASE FAMILY PROTEIN SDR39U1"/>
    <property type="match status" value="1"/>
</dbReference>
<dbReference type="PANTHER" id="PTHR11092">
    <property type="entry name" value="SUGAR NUCLEOTIDE EPIMERASE RELATED"/>
    <property type="match status" value="1"/>
</dbReference>
<dbReference type="Gene3D" id="3.40.50.720">
    <property type="entry name" value="NAD(P)-binding Rossmann-like Domain"/>
    <property type="match status" value="1"/>
</dbReference>
<dbReference type="Pfam" id="PF01370">
    <property type="entry name" value="Epimerase"/>
    <property type="match status" value="1"/>
</dbReference>
<reference evidence="4" key="1">
    <citation type="submission" date="2009-01" db="EMBL/GenBank/DDBJ databases">
        <title>Complete sequence of Anaeromyxobacter dehalogenans 2CP-1.</title>
        <authorList>
            <consortium name="US DOE Joint Genome Institute"/>
            <person name="Lucas S."/>
            <person name="Copeland A."/>
            <person name="Lapidus A."/>
            <person name="Glavina del Rio T."/>
            <person name="Dalin E."/>
            <person name="Tice H."/>
            <person name="Bruce D."/>
            <person name="Goodwin L."/>
            <person name="Pitluck S."/>
            <person name="Saunders E."/>
            <person name="Brettin T."/>
            <person name="Detter J.C."/>
            <person name="Han C."/>
            <person name="Larimer F."/>
            <person name="Land M."/>
            <person name="Hauser L."/>
            <person name="Kyrpides N."/>
            <person name="Ovchinnikova G."/>
            <person name="Beliaev A.S."/>
            <person name="Richardson P."/>
        </authorList>
    </citation>
    <scope>NUCLEOTIDE SEQUENCE</scope>
    <source>
        <strain evidence="4">2CP-1</strain>
    </source>
</reference>
<protein>
    <recommendedName>
        <fullName evidence="6">NAD-dependent epimerase/dehydratase</fullName>
    </recommendedName>
</protein>
<dbReference type="InterPro" id="IPR001509">
    <property type="entry name" value="Epimerase_deHydtase"/>
</dbReference>
<dbReference type="RefSeq" id="WP_015934813.1">
    <property type="nucleotide sequence ID" value="NC_011891.1"/>
</dbReference>
<dbReference type="KEGG" id="acp:A2cp1_3719"/>
<dbReference type="InterPro" id="IPR013549">
    <property type="entry name" value="DUF1731"/>
</dbReference>
<evidence type="ECO:0000313" key="5">
    <source>
        <dbReference type="Proteomes" id="UP000007089"/>
    </source>
</evidence>
<evidence type="ECO:0008006" key="6">
    <source>
        <dbReference type="Google" id="ProtNLM"/>
    </source>
</evidence>
<proteinExistence type="inferred from homology"/>
<accession>B8J6S3</accession>
<evidence type="ECO:0000259" key="3">
    <source>
        <dbReference type="Pfam" id="PF08338"/>
    </source>
</evidence>
<feature type="domain" description="DUF1731" evidence="3">
    <location>
        <begin position="249"/>
        <end position="295"/>
    </location>
</feature>
<evidence type="ECO:0000259" key="2">
    <source>
        <dbReference type="Pfam" id="PF01370"/>
    </source>
</evidence>